<reference evidence="1" key="1">
    <citation type="submission" date="2022-04" db="EMBL/GenBank/DDBJ databases">
        <title>A functionally conserved STORR gene fusion in Papaver species that diverged 16.8 million years ago.</title>
        <authorList>
            <person name="Catania T."/>
        </authorList>
    </citation>
    <scope>NUCLEOTIDE SEQUENCE</scope>
    <source>
        <strain evidence="1">S-188037</strain>
    </source>
</reference>
<sequence length="56" mass="6499">DVRRVQEILQKKPFHFSNLQRLKLQKIILSTDSMHAIASLVKISPIIESLKLELCQ</sequence>
<dbReference type="AlphaFoldDB" id="A0AAD4X9N4"/>
<dbReference type="EMBL" id="JAJJMB010012966">
    <property type="protein sequence ID" value="KAI3872180.1"/>
    <property type="molecule type" value="Genomic_DNA"/>
</dbReference>
<name>A0AAD4X9N4_9MAGN</name>
<keyword evidence="2" id="KW-1185">Reference proteome</keyword>
<evidence type="ECO:0000313" key="1">
    <source>
        <dbReference type="EMBL" id="KAI3872180.1"/>
    </source>
</evidence>
<proteinExistence type="predicted"/>
<feature type="non-terminal residue" evidence="1">
    <location>
        <position position="56"/>
    </location>
</feature>
<comment type="caution">
    <text evidence="1">The sequence shown here is derived from an EMBL/GenBank/DDBJ whole genome shotgun (WGS) entry which is preliminary data.</text>
</comment>
<dbReference type="Proteomes" id="UP001202328">
    <property type="component" value="Unassembled WGS sequence"/>
</dbReference>
<organism evidence="1 2">
    <name type="scientific">Papaver atlanticum</name>
    <dbReference type="NCBI Taxonomy" id="357466"/>
    <lineage>
        <taxon>Eukaryota</taxon>
        <taxon>Viridiplantae</taxon>
        <taxon>Streptophyta</taxon>
        <taxon>Embryophyta</taxon>
        <taxon>Tracheophyta</taxon>
        <taxon>Spermatophyta</taxon>
        <taxon>Magnoliopsida</taxon>
        <taxon>Ranunculales</taxon>
        <taxon>Papaveraceae</taxon>
        <taxon>Papaveroideae</taxon>
        <taxon>Papaver</taxon>
    </lineage>
</organism>
<gene>
    <name evidence="1" type="ORF">MKW98_011672</name>
</gene>
<accession>A0AAD4X9N4</accession>
<protein>
    <submittedName>
        <fullName evidence="1">Uncharacterized protein</fullName>
    </submittedName>
</protein>
<feature type="non-terminal residue" evidence="1">
    <location>
        <position position="1"/>
    </location>
</feature>
<evidence type="ECO:0000313" key="2">
    <source>
        <dbReference type="Proteomes" id="UP001202328"/>
    </source>
</evidence>